<proteinExistence type="predicted"/>
<gene>
    <name evidence="1" type="ORF">NSJP_1491</name>
</gene>
<dbReference type="Proteomes" id="UP000192042">
    <property type="component" value="Chromosome I"/>
</dbReference>
<organism evidence="1 2">
    <name type="scientific">Nitrospira japonica</name>
    <dbReference type="NCBI Taxonomy" id="1325564"/>
    <lineage>
        <taxon>Bacteria</taxon>
        <taxon>Pseudomonadati</taxon>
        <taxon>Nitrospirota</taxon>
        <taxon>Nitrospiria</taxon>
        <taxon>Nitrospirales</taxon>
        <taxon>Nitrospiraceae</taxon>
        <taxon>Nitrospira</taxon>
    </lineage>
</organism>
<protein>
    <submittedName>
        <fullName evidence="1">Uncharacterized protein</fullName>
    </submittedName>
</protein>
<dbReference type="STRING" id="1325564.NSJP_1491"/>
<dbReference type="KEGG" id="nja:NSJP_1491"/>
<name>A0A1W1I4B5_9BACT</name>
<dbReference type="EMBL" id="LT828648">
    <property type="protein sequence ID" value="SLM47663.1"/>
    <property type="molecule type" value="Genomic_DNA"/>
</dbReference>
<sequence>MRGHMGRLILTKARGNLQGKAWIPEWLGLEGGVLLGRNLVGWTADTG</sequence>
<evidence type="ECO:0000313" key="1">
    <source>
        <dbReference type="EMBL" id="SLM47663.1"/>
    </source>
</evidence>
<evidence type="ECO:0000313" key="2">
    <source>
        <dbReference type="Proteomes" id="UP000192042"/>
    </source>
</evidence>
<keyword evidence="2" id="KW-1185">Reference proteome</keyword>
<accession>A0A1W1I4B5</accession>
<dbReference type="AlphaFoldDB" id="A0A1W1I4B5"/>
<reference evidence="1 2" key="1">
    <citation type="submission" date="2017-03" db="EMBL/GenBank/DDBJ databases">
        <authorList>
            <person name="Afonso C.L."/>
            <person name="Miller P.J."/>
            <person name="Scott M.A."/>
            <person name="Spackman E."/>
            <person name="Goraichik I."/>
            <person name="Dimitrov K.M."/>
            <person name="Suarez D.L."/>
            <person name="Swayne D.E."/>
        </authorList>
    </citation>
    <scope>NUCLEOTIDE SEQUENCE [LARGE SCALE GENOMIC DNA]</scope>
    <source>
        <strain evidence="1">Genome sequencing of Nitrospira japonica strain NJ11</strain>
    </source>
</reference>